<feature type="transmembrane region" description="Helical" evidence="1">
    <location>
        <begin position="289"/>
        <end position="310"/>
    </location>
</feature>
<feature type="transmembrane region" description="Helical" evidence="1">
    <location>
        <begin position="208"/>
        <end position="235"/>
    </location>
</feature>
<accession>A0ABS2RK05</accession>
<name>A0ABS2RK05_9ACTN</name>
<keyword evidence="1" id="KW-0472">Membrane</keyword>
<feature type="transmembrane region" description="Helical" evidence="1">
    <location>
        <begin position="247"/>
        <end position="269"/>
    </location>
</feature>
<dbReference type="Proteomes" id="UP000704762">
    <property type="component" value="Unassembled WGS sequence"/>
</dbReference>
<evidence type="ECO:0000313" key="3">
    <source>
        <dbReference type="EMBL" id="MBM7798993.1"/>
    </source>
</evidence>
<dbReference type="PANTHER" id="PTHR36927:SF4">
    <property type="entry name" value="BLR5718 PROTEIN"/>
    <property type="match status" value="1"/>
</dbReference>
<feature type="transmembrane region" description="Helical" evidence="1">
    <location>
        <begin position="317"/>
        <end position="338"/>
    </location>
</feature>
<dbReference type="PANTHER" id="PTHR36927">
    <property type="entry name" value="BLR4337 PROTEIN"/>
    <property type="match status" value="1"/>
</dbReference>
<dbReference type="Pfam" id="PF01757">
    <property type="entry name" value="Acyl_transf_3"/>
    <property type="match status" value="1"/>
</dbReference>
<sequence>MAGQQIREREPAPSLGRLVFLDVLRVAIIAMVIAHHAAQAYGPTGGTWPLTDRSTSDWFRPFYTVNAAVGLGLLFLVAGYFVPRSYDRKGPGRFLRDRWMRIGVPLAFFALVVHVPVFYLIESQPPLGEFVRSLYAGGWFGVYLHLWFLGHLLLYSAVYVAWRRVSDRVDRVPRRWRPPGHPAILVFAVGLAAVTWVVRWWYSVDEWVPLFGVLAAEVAKLPQYVSLFVLGIAAYRGDWFRRIPTMVGAIWLAVGLLATLVMVAVQAFGRWDDVLATGGVDARSLLRSTLEAFICAGLSVGLVVLFRQVFHKPSRLLAALATASYAAYILHLWIVIGLQVAIEGLELPAFVKFGVVTVLGIVLAFGIGHLSGKVPGVRLLLGTGSPKVGKAMR</sequence>
<reference evidence="3 4" key="1">
    <citation type="submission" date="2021-01" db="EMBL/GenBank/DDBJ databases">
        <title>Sequencing the genomes of 1000 actinobacteria strains.</title>
        <authorList>
            <person name="Klenk H.-P."/>
        </authorList>
    </citation>
    <scope>NUCLEOTIDE SEQUENCE [LARGE SCALE GENOMIC DNA]</scope>
    <source>
        <strain evidence="3 4">DSM 18662</strain>
    </source>
</reference>
<feature type="transmembrane region" description="Helical" evidence="1">
    <location>
        <begin position="20"/>
        <end position="42"/>
    </location>
</feature>
<organism evidence="3 4">
    <name type="scientific">Microlunatus panaciterrae</name>
    <dbReference type="NCBI Taxonomy" id="400768"/>
    <lineage>
        <taxon>Bacteria</taxon>
        <taxon>Bacillati</taxon>
        <taxon>Actinomycetota</taxon>
        <taxon>Actinomycetes</taxon>
        <taxon>Propionibacteriales</taxon>
        <taxon>Propionibacteriaceae</taxon>
        <taxon>Microlunatus</taxon>
    </lineage>
</organism>
<keyword evidence="1" id="KW-0812">Transmembrane</keyword>
<evidence type="ECO:0000259" key="2">
    <source>
        <dbReference type="Pfam" id="PF01757"/>
    </source>
</evidence>
<feature type="transmembrane region" description="Helical" evidence="1">
    <location>
        <begin position="62"/>
        <end position="82"/>
    </location>
</feature>
<gene>
    <name evidence="3" type="ORF">JOE57_001914</name>
</gene>
<feature type="transmembrane region" description="Helical" evidence="1">
    <location>
        <begin position="102"/>
        <end position="121"/>
    </location>
</feature>
<dbReference type="EMBL" id="JAFBCF010000001">
    <property type="protein sequence ID" value="MBM7798993.1"/>
    <property type="molecule type" value="Genomic_DNA"/>
</dbReference>
<protein>
    <submittedName>
        <fullName evidence="3">Peptidoglycan/LPS O-acetylase OafA/YrhL</fullName>
    </submittedName>
</protein>
<dbReference type="InterPro" id="IPR050623">
    <property type="entry name" value="Glucan_succinyl_AcylTrfase"/>
</dbReference>
<evidence type="ECO:0000313" key="4">
    <source>
        <dbReference type="Proteomes" id="UP000704762"/>
    </source>
</evidence>
<dbReference type="RefSeq" id="WP_204917475.1">
    <property type="nucleotide sequence ID" value="NZ_BAAAQP010000002.1"/>
</dbReference>
<feature type="transmembrane region" description="Helical" evidence="1">
    <location>
        <begin position="350"/>
        <end position="370"/>
    </location>
</feature>
<evidence type="ECO:0000256" key="1">
    <source>
        <dbReference type="SAM" id="Phobius"/>
    </source>
</evidence>
<keyword evidence="1" id="KW-1133">Transmembrane helix</keyword>
<keyword evidence="4" id="KW-1185">Reference proteome</keyword>
<proteinExistence type="predicted"/>
<feature type="domain" description="Acyltransferase 3" evidence="2">
    <location>
        <begin position="19"/>
        <end position="366"/>
    </location>
</feature>
<feature type="transmembrane region" description="Helical" evidence="1">
    <location>
        <begin position="183"/>
        <end position="202"/>
    </location>
</feature>
<feature type="transmembrane region" description="Helical" evidence="1">
    <location>
        <begin position="141"/>
        <end position="162"/>
    </location>
</feature>
<dbReference type="InterPro" id="IPR002656">
    <property type="entry name" value="Acyl_transf_3_dom"/>
</dbReference>
<comment type="caution">
    <text evidence="3">The sequence shown here is derived from an EMBL/GenBank/DDBJ whole genome shotgun (WGS) entry which is preliminary data.</text>
</comment>